<dbReference type="Gene3D" id="3.40.630.30">
    <property type="match status" value="1"/>
</dbReference>
<dbReference type="InterPro" id="IPR000182">
    <property type="entry name" value="GNAT_dom"/>
</dbReference>
<evidence type="ECO:0000256" key="2">
    <source>
        <dbReference type="ARBA" id="ARBA00022679"/>
    </source>
</evidence>
<dbReference type="Gene3D" id="3.30.750.70">
    <property type="entry name" value="4-hydroxybutyrate coenzyme like domains"/>
    <property type="match status" value="1"/>
</dbReference>
<dbReference type="GO" id="GO:0016747">
    <property type="term" value="F:acyltransferase activity, transferring groups other than amino-acyl groups"/>
    <property type="evidence" value="ECO:0007669"/>
    <property type="project" value="InterPro"/>
</dbReference>
<dbReference type="InterPro" id="IPR016181">
    <property type="entry name" value="Acyl_CoA_acyltransferase"/>
</dbReference>
<dbReference type="PROSITE" id="PS51186">
    <property type="entry name" value="GNAT"/>
    <property type="match status" value="1"/>
</dbReference>
<feature type="domain" description="N-acetyltransferase" evidence="3">
    <location>
        <begin position="475"/>
        <end position="630"/>
    </location>
</feature>
<dbReference type="InterPro" id="IPR026888">
    <property type="entry name" value="AcetylCoA_hyd_C"/>
</dbReference>
<organism evidence="4 5">
    <name type="scientific">Abyssobacteria bacterium (strain SURF_5)</name>
    <dbReference type="NCBI Taxonomy" id="2093360"/>
    <lineage>
        <taxon>Bacteria</taxon>
        <taxon>Pseudomonadati</taxon>
        <taxon>Candidatus Hydrogenedentota</taxon>
        <taxon>Candidatus Abyssobacteria</taxon>
    </lineage>
</organism>
<evidence type="ECO:0000256" key="1">
    <source>
        <dbReference type="ARBA" id="ARBA00009632"/>
    </source>
</evidence>
<evidence type="ECO:0000313" key="5">
    <source>
        <dbReference type="Proteomes" id="UP000265882"/>
    </source>
</evidence>
<reference evidence="4 5" key="1">
    <citation type="journal article" date="2017" name="ISME J.">
        <title>Energy and carbon metabolisms in a deep terrestrial subsurface fluid microbial community.</title>
        <authorList>
            <person name="Momper L."/>
            <person name="Jungbluth S.P."/>
            <person name="Lee M.D."/>
            <person name="Amend J.P."/>
        </authorList>
    </citation>
    <scope>NUCLEOTIDE SEQUENCE [LARGE SCALE GENOMIC DNA]</scope>
    <source>
        <strain evidence="4">SURF_5</strain>
    </source>
</reference>
<dbReference type="GO" id="GO:0006083">
    <property type="term" value="P:acetate metabolic process"/>
    <property type="evidence" value="ECO:0007669"/>
    <property type="project" value="InterPro"/>
</dbReference>
<gene>
    <name evidence="4" type="ORF">C4520_18380</name>
</gene>
<name>A0A3A4NHN7_ABYX5</name>
<dbReference type="InterPro" id="IPR046433">
    <property type="entry name" value="ActCoA_hydro"/>
</dbReference>
<dbReference type="Gene3D" id="3.40.1080.10">
    <property type="entry name" value="Glutaconate Coenzyme A-transferase"/>
    <property type="match status" value="1"/>
</dbReference>
<dbReference type="InterPro" id="IPR003702">
    <property type="entry name" value="ActCoA_hydro_N"/>
</dbReference>
<dbReference type="PANTHER" id="PTHR21432:SF20">
    <property type="entry name" value="ACETYL-COA HYDROLASE"/>
    <property type="match status" value="1"/>
</dbReference>
<dbReference type="SUPFAM" id="SSF55729">
    <property type="entry name" value="Acyl-CoA N-acyltransferases (Nat)"/>
    <property type="match status" value="1"/>
</dbReference>
<dbReference type="GO" id="GO:0008775">
    <property type="term" value="F:acetate CoA-transferase activity"/>
    <property type="evidence" value="ECO:0007669"/>
    <property type="project" value="InterPro"/>
</dbReference>
<evidence type="ECO:0000313" key="4">
    <source>
        <dbReference type="EMBL" id="RJP16600.1"/>
    </source>
</evidence>
<dbReference type="Pfam" id="PF02550">
    <property type="entry name" value="AcetylCoA_hydro"/>
    <property type="match status" value="1"/>
</dbReference>
<evidence type="ECO:0000259" key="3">
    <source>
        <dbReference type="PROSITE" id="PS51186"/>
    </source>
</evidence>
<comment type="caution">
    <text evidence="4">The sequence shown here is derived from an EMBL/GenBank/DDBJ whole genome shotgun (WGS) entry which is preliminary data.</text>
</comment>
<dbReference type="InterPro" id="IPR037171">
    <property type="entry name" value="NagB/RpiA_transferase-like"/>
</dbReference>
<dbReference type="SUPFAM" id="SSF100950">
    <property type="entry name" value="NagB/RpiA/CoA transferase-like"/>
    <property type="match status" value="2"/>
</dbReference>
<dbReference type="AlphaFoldDB" id="A0A3A4NHN7"/>
<dbReference type="Pfam" id="PF00583">
    <property type="entry name" value="Acetyltransf_1"/>
    <property type="match status" value="1"/>
</dbReference>
<protein>
    <submittedName>
        <fullName evidence="4">GNAT family N-acetyltransferase</fullName>
    </submittedName>
</protein>
<dbReference type="Gene3D" id="3.40.1080.20">
    <property type="entry name" value="Acetyl-CoA hydrolase/transferase C-terminal domain"/>
    <property type="match status" value="1"/>
</dbReference>
<dbReference type="InterPro" id="IPR038460">
    <property type="entry name" value="AcetylCoA_hyd_C_sf"/>
</dbReference>
<dbReference type="PANTHER" id="PTHR21432">
    <property type="entry name" value="ACETYL-COA HYDROLASE-RELATED"/>
    <property type="match status" value="1"/>
</dbReference>
<dbReference type="Proteomes" id="UP000265882">
    <property type="component" value="Unassembled WGS sequence"/>
</dbReference>
<dbReference type="EMBL" id="QZKU01000127">
    <property type="protein sequence ID" value="RJP16600.1"/>
    <property type="molecule type" value="Genomic_DNA"/>
</dbReference>
<accession>A0A3A4NHN7</accession>
<dbReference type="CDD" id="cd04301">
    <property type="entry name" value="NAT_SF"/>
    <property type="match status" value="1"/>
</dbReference>
<dbReference type="Pfam" id="PF13336">
    <property type="entry name" value="AcetylCoA_hyd_C"/>
    <property type="match status" value="1"/>
</dbReference>
<keyword evidence="2 4" id="KW-0808">Transferase</keyword>
<comment type="similarity">
    <text evidence="1">Belongs to the acetyl-CoA hydrolase/transferase family.</text>
</comment>
<sequence length="630" mass="70008">MTEQRKYVFDPDWREKYRSMIATAEEAVAEIMPGHRVFIGTGCATPQELVRALTARSNELADTEIVHLLTFGEAPYAHKELAEHFRVNSFFIAENVRNIIQEGLGDYTPIFLSDIPKLFKSGQLPLDSALIQVTPPDRLGLCSLGISVDIVKSAAENAALVIAQVNPQMPRTLGDSFIHINDLDILVPVDEPLYEITQAQPTEVTRRIGEYVAALIEDGSTVEFGIGRIPQAVLEFLREKRDLGIHTEMFSDALIDLIEAGAVTGKRKSIDRGKIVASFCMGSRKLYDYIDNNPFFSFHPTEYVNDVFVIGQQHKMVAINVALEVDLTGQVCSDSLGTKFFSGIGGQVDFNRGAARAPGGKAIIALPSTAQEGKVSRIVTHLSAGAGVVTTRGDVHYVVTEYGIAYLHGKSVQDRALALISISHPDFRAKLLQEAVKAKYIRPELAGELGDTDGKLLLGPQDLRTSLLLDDGTQINFRPIHPTDEPRIRDLFYAVSQQAMYYRYMSHMKRIPQRQMQDFAYINRRNDVSLVGTVPEAHGDEIIAIGRYYLDPRTNKAEIALLVRDSWQKRGIGSFLLKYLVTIARRNGISGFTAEVLRENKPAQSLLQKSGLKMRSTLSEGIYTFDLDFD</sequence>
<proteinExistence type="inferred from homology"/>